<feature type="region of interest" description="Disordered" evidence="1">
    <location>
        <begin position="1"/>
        <end position="31"/>
    </location>
</feature>
<feature type="compositionally biased region" description="Basic and acidic residues" evidence="1">
    <location>
        <begin position="171"/>
        <end position="183"/>
    </location>
</feature>
<protein>
    <submittedName>
        <fullName evidence="2">Uncharacterized protein</fullName>
    </submittedName>
</protein>
<gene>
    <name evidence="2" type="ORF">ACOF00016_LOCUS2943</name>
</gene>
<feature type="compositionally biased region" description="Polar residues" evidence="1">
    <location>
        <begin position="154"/>
        <end position="169"/>
    </location>
</feature>
<feature type="region of interest" description="Disordered" evidence="1">
    <location>
        <begin position="260"/>
        <end position="288"/>
    </location>
</feature>
<dbReference type="AlphaFoldDB" id="A0A7S3KZN4"/>
<reference evidence="2" key="1">
    <citation type="submission" date="2021-01" db="EMBL/GenBank/DDBJ databases">
        <authorList>
            <person name="Corre E."/>
            <person name="Pelletier E."/>
            <person name="Niang G."/>
            <person name="Scheremetjew M."/>
            <person name="Finn R."/>
            <person name="Kale V."/>
            <person name="Holt S."/>
            <person name="Cochrane G."/>
            <person name="Meng A."/>
            <person name="Brown T."/>
            <person name="Cohen L."/>
        </authorList>
    </citation>
    <scope>NUCLEOTIDE SEQUENCE</scope>
    <source>
        <strain evidence="2">CCMP127</strain>
    </source>
</reference>
<feature type="region of interest" description="Disordered" evidence="1">
    <location>
        <begin position="304"/>
        <end position="334"/>
    </location>
</feature>
<organism evidence="2">
    <name type="scientific">Amphora coffeiformis</name>
    <dbReference type="NCBI Taxonomy" id="265554"/>
    <lineage>
        <taxon>Eukaryota</taxon>
        <taxon>Sar</taxon>
        <taxon>Stramenopiles</taxon>
        <taxon>Ochrophyta</taxon>
        <taxon>Bacillariophyta</taxon>
        <taxon>Bacillariophyceae</taxon>
        <taxon>Bacillariophycidae</taxon>
        <taxon>Thalassiophysales</taxon>
        <taxon>Catenulaceae</taxon>
        <taxon>Amphora</taxon>
    </lineage>
</organism>
<accession>A0A7S3KZN4</accession>
<feature type="compositionally biased region" description="Basic residues" evidence="1">
    <location>
        <begin position="139"/>
        <end position="149"/>
    </location>
</feature>
<evidence type="ECO:0000256" key="1">
    <source>
        <dbReference type="SAM" id="MobiDB-lite"/>
    </source>
</evidence>
<evidence type="ECO:0000313" key="2">
    <source>
        <dbReference type="EMBL" id="CAE0404853.1"/>
    </source>
</evidence>
<sequence>MSPPLQQQQQQGDRAKHAAVTSRPDIVPESPLQTTPHVWYPASHQPHYTILLGQTQQQQQESSTSPYMVMARPDNNGSSQQHGTIRLGGSHHYHHQQQTSAAAAAITPLLLLHDDDEDDDDDQLRKILQQSPPNANHIFRPRTSKRARREQRQELSLSSSTINGKTTRNIHNHDSQQHQEPREAYSPWEPVPWPNITAAGHINMDELSERSSAAGTGTGTRRHHENSTMKRAESPLLVPRFGTPPNVSSSCNNNNNILLPCPPSPLVRRNAKKRPATTPDNKDDDTLAGLLVTPESATALRLEAASSSDDGNSHAHKRAKTTSHSVPPPPPPPTSWPSLLQRFWTYCHEQRPHLLETLISAVGECQELSTIQTDDLDDSRSNKNDNDALSSAVMTVLVREWGGPLLGEVYRQVLAQQPKPDTKVVVVADPPKQKAIRQTKNCHDTEMAIAYGMYLARRQQQHQTAAGPLASSNSDLHQAARTFRSMTAKECQEVWQSVVGTQVSSLLE</sequence>
<name>A0A7S3KZN4_9STRA</name>
<feature type="compositionally biased region" description="Low complexity" evidence="1">
    <location>
        <begin position="1"/>
        <end position="11"/>
    </location>
</feature>
<feature type="region of interest" description="Disordered" evidence="1">
    <location>
        <begin position="127"/>
        <end position="187"/>
    </location>
</feature>
<dbReference type="EMBL" id="HBIM01003414">
    <property type="protein sequence ID" value="CAE0404853.1"/>
    <property type="molecule type" value="Transcribed_RNA"/>
</dbReference>
<proteinExistence type="predicted"/>
<feature type="region of interest" description="Disordered" evidence="1">
    <location>
        <begin position="210"/>
        <end position="229"/>
    </location>
</feature>